<keyword evidence="2" id="KW-0808">Transferase</keyword>
<dbReference type="InterPro" id="IPR000836">
    <property type="entry name" value="PRTase_dom"/>
</dbReference>
<dbReference type="Proteomes" id="UP000291301">
    <property type="component" value="Unassembled WGS sequence"/>
</dbReference>
<organism evidence="2 3">
    <name type="scientific">Oricola cellulosilytica</name>
    <dbReference type="NCBI Taxonomy" id="1429082"/>
    <lineage>
        <taxon>Bacteria</taxon>
        <taxon>Pseudomonadati</taxon>
        <taxon>Pseudomonadota</taxon>
        <taxon>Alphaproteobacteria</taxon>
        <taxon>Hyphomicrobiales</taxon>
        <taxon>Ahrensiaceae</taxon>
        <taxon>Oricola</taxon>
    </lineage>
</organism>
<dbReference type="Gene3D" id="3.40.50.2020">
    <property type="match status" value="1"/>
</dbReference>
<dbReference type="RefSeq" id="WP_131570905.1">
    <property type="nucleotide sequence ID" value="NZ_JAINFK010000007.1"/>
</dbReference>
<dbReference type="OrthoDB" id="9810066at2"/>
<dbReference type="SUPFAM" id="SSF53271">
    <property type="entry name" value="PRTase-like"/>
    <property type="match status" value="1"/>
</dbReference>
<proteinExistence type="predicted"/>
<protein>
    <submittedName>
        <fullName evidence="2">Phosphoribosyltransferase</fullName>
    </submittedName>
</protein>
<dbReference type="EMBL" id="SJST01000008">
    <property type="protein sequence ID" value="TCD11882.1"/>
    <property type="molecule type" value="Genomic_DNA"/>
</dbReference>
<dbReference type="Pfam" id="PF00156">
    <property type="entry name" value="Pribosyltran"/>
    <property type="match status" value="1"/>
</dbReference>
<sequence length="224" mass="24315">MMIFEDRADAGRQLAEKLAKLELQDPVIVALPRGGVPVAAVIARALHADLDVMMVRKVGAPGQPELAVGAISRRKRTHISVNDDIVEELGLSHEDVARLASRQESLLDRRQKLYFGDREPTAFANRNVVIVDDGVATGATLSAALEMTRWEHPTRVVVAVPVGPADTIRRLNKEADQVVCLAEPEPFLSVGTYYRDFSQVGDEEVLAALSAFSNNSKGDHARGG</sequence>
<evidence type="ECO:0000313" key="3">
    <source>
        <dbReference type="Proteomes" id="UP000291301"/>
    </source>
</evidence>
<reference evidence="2 3" key="1">
    <citation type="journal article" date="2015" name="Antonie Van Leeuwenhoek">
        <title>Oricola cellulosilytica gen. nov., sp. nov., a cellulose-degrading bacterium of the family Phyllobacteriaceae isolated from surface seashore water, and emended descriptions of Mesorhizobium loti and Phyllobacterium myrsinacearum.</title>
        <authorList>
            <person name="Hameed A."/>
            <person name="Shahina M."/>
            <person name="Lai W.A."/>
            <person name="Lin S.Y."/>
            <person name="Young L.S."/>
            <person name="Liu Y.C."/>
            <person name="Hsu Y.H."/>
            <person name="Young C.C."/>
        </authorList>
    </citation>
    <scope>NUCLEOTIDE SEQUENCE [LARGE SCALE GENOMIC DNA]</scope>
    <source>
        <strain evidence="2 3">KCTC 52183</strain>
    </source>
</reference>
<accession>A0A4R0P4T5</accession>
<dbReference type="Gene3D" id="3.30.1310.20">
    <property type="entry name" value="PRTase-like"/>
    <property type="match status" value="1"/>
</dbReference>
<evidence type="ECO:0000313" key="2">
    <source>
        <dbReference type="EMBL" id="TCD11882.1"/>
    </source>
</evidence>
<dbReference type="AlphaFoldDB" id="A0A4R0P4T5"/>
<evidence type="ECO:0000259" key="1">
    <source>
        <dbReference type="Pfam" id="PF00156"/>
    </source>
</evidence>
<dbReference type="CDD" id="cd06223">
    <property type="entry name" value="PRTases_typeI"/>
    <property type="match status" value="1"/>
</dbReference>
<name>A0A4R0P4T5_9HYPH</name>
<gene>
    <name evidence="2" type="ORF">E0D97_16245</name>
</gene>
<keyword evidence="3" id="KW-1185">Reference proteome</keyword>
<keyword evidence="2" id="KW-0328">Glycosyltransferase</keyword>
<dbReference type="InterPro" id="IPR029057">
    <property type="entry name" value="PRTase-like"/>
</dbReference>
<comment type="caution">
    <text evidence="2">The sequence shown here is derived from an EMBL/GenBank/DDBJ whole genome shotgun (WGS) entry which is preliminary data.</text>
</comment>
<dbReference type="GO" id="GO:0016757">
    <property type="term" value="F:glycosyltransferase activity"/>
    <property type="evidence" value="ECO:0007669"/>
    <property type="project" value="UniProtKB-KW"/>
</dbReference>
<feature type="domain" description="Phosphoribosyltransferase" evidence="1">
    <location>
        <begin position="9"/>
        <end position="181"/>
    </location>
</feature>